<dbReference type="EMBL" id="JAFEKC020000003">
    <property type="protein sequence ID" value="KAK0515993.1"/>
    <property type="molecule type" value="Genomic_DNA"/>
</dbReference>
<dbReference type="AlphaFoldDB" id="A0AA39R9X2"/>
<evidence type="ECO:0000313" key="2">
    <source>
        <dbReference type="Proteomes" id="UP001166286"/>
    </source>
</evidence>
<reference evidence="1" key="1">
    <citation type="submission" date="2023-03" db="EMBL/GenBank/DDBJ databases">
        <title>Complete genome of Cladonia borealis.</title>
        <authorList>
            <person name="Park H."/>
        </authorList>
    </citation>
    <scope>NUCLEOTIDE SEQUENCE</scope>
    <source>
        <strain evidence="1">ANT050790</strain>
    </source>
</reference>
<dbReference type="Proteomes" id="UP001166286">
    <property type="component" value="Unassembled WGS sequence"/>
</dbReference>
<organism evidence="1 2">
    <name type="scientific">Cladonia borealis</name>
    <dbReference type="NCBI Taxonomy" id="184061"/>
    <lineage>
        <taxon>Eukaryota</taxon>
        <taxon>Fungi</taxon>
        <taxon>Dikarya</taxon>
        <taxon>Ascomycota</taxon>
        <taxon>Pezizomycotina</taxon>
        <taxon>Lecanoromycetes</taxon>
        <taxon>OSLEUM clade</taxon>
        <taxon>Lecanoromycetidae</taxon>
        <taxon>Lecanorales</taxon>
        <taxon>Lecanorineae</taxon>
        <taxon>Cladoniaceae</taxon>
        <taxon>Cladonia</taxon>
    </lineage>
</organism>
<comment type="caution">
    <text evidence="1">The sequence shown here is derived from an EMBL/GenBank/DDBJ whole genome shotgun (WGS) entry which is preliminary data.</text>
</comment>
<keyword evidence="2" id="KW-1185">Reference proteome</keyword>
<name>A0AA39R9X2_9LECA</name>
<evidence type="ECO:0000313" key="1">
    <source>
        <dbReference type="EMBL" id="KAK0515993.1"/>
    </source>
</evidence>
<gene>
    <name evidence="1" type="ORF">JMJ35_002027</name>
</gene>
<proteinExistence type="predicted"/>
<accession>A0AA39R9X2</accession>
<protein>
    <submittedName>
        <fullName evidence="1">Uncharacterized protein</fullName>
    </submittedName>
</protein>
<sequence length="284" mass="33296">MASPDARSVPACPFLRIPITLREEIYRYLLLPLSTWFPRDRFDRLRHLAILRTSRQIYIEASYILHSELKVQIEARDIIVGTNSKTIWRHDPCYGRGAVDQNGEYFYNTPALGGHLEPHVFARLRRIQYDVLLAFPNAPVVSLREDFSIEPQFQRYYMRFIREANVTHIQRFLKSILHSPIIYHLKINFGVHSVQLRRPQSWVQRLAFGKEFEEVQIAANRQARDMFVHCGVLGPLRALHNVRSFNLGFFKDENTEGFPVWLAELAKDIKLTVERNFCAEQDTN</sequence>